<comment type="similarity">
    <text evidence="1">Belongs to the arylamine N-acetyltransferase family.</text>
</comment>
<dbReference type="PANTHER" id="PTHR11786">
    <property type="entry name" value="N-HYDROXYARYLAMINE O-ACETYLTRANSFERASE"/>
    <property type="match status" value="1"/>
</dbReference>
<protein>
    <recommendedName>
        <fullName evidence="4">Arylamine N-acetyltransferase</fullName>
    </recommendedName>
</protein>
<proteinExistence type="inferred from homology"/>
<evidence type="ECO:0000256" key="1">
    <source>
        <dbReference type="ARBA" id="ARBA00006547"/>
    </source>
</evidence>
<dbReference type="EMBL" id="NPCC01000012">
    <property type="protein sequence ID" value="PAE88914.1"/>
    <property type="molecule type" value="Genomic_DNA"/>
</dbReference>
<accession>A0A268NZK1</accession>
<comment type="caution">
    <text evidence="2">The sequence shown here is derived from an EMBL/GenBank/DDBJ whole genome shotgun (WGS) entry which is preliminary data.</text>
</comment>
<dbReference type="Gene3D" id="3.30.2140.20">
    <property type="match status" value="1"/>
</dbReference>
<dbReference type="Pfam" id="PF00797">
    <property type="entry name" value="Acetyltransf_2"/>
    <property type="match status" value="1"/>
</dbReference>
<dbReference type="InterPro" id="IPR038765">
    <property type="entry name" value="Papain-like_cys_pep_sf"/>
</dbReference>
<dbReference type="InterPro" id="IPR001447">
    <property type="entry name" value="Arylamine_N-AcTrfase"/>
</dbReference>
<gene>
    <name evidence="2" type="ORF">CHH72_11105</name>
</gene>
<dbReference type="GO" id="GO:0016407">
    <property type="term" value="F:acetyltransferase activity"/>
    <property type="evidence" value="ECO:0007669"/>
    <property type="project" value="InterPro"/>
</dbReference>
<dbReference type="Proteomes" id="UP000216207">
    <property type="component" value="Unassembled WGS sequence"/>
</dbReference>
<dbReference type="InterPro" id="IPR053710">
    <property type="entry name" value="Arylamine_NAT_domain_sf"/>
</dbReference>
<sequence>MAESKVYLQLLGLERQPPSLPFLNAICTAHLQTFPFENMSKLVRWLNGMEGLPSVNEFLQARRTLDAGGTCYSMNGNVHLLLNQLGFNSQLAMLGGEHMGIIVLLDGTRYYVDCGAAAPFFEAVPLYLPRTERTFGNDVVAITAREDRLFDYKRYLNGAQTGKTWSFQQEKSYQIADFQGLVSASYQPTATFMGLLRCQLYQLHQQRSVSLVNNRFTISKSNGERTTTTLSSVEAIEDVLANEFNLPNLPVRQAIAALTKIGIDPFAKQA</sequence>
<evidence type="ECO:0008006" key="4">
    <source>
        <dbReference type="Google" id="ProtNLM"/>
    </source>
</evidence>
<organism evidence="2 3">
    <name type="scientific">Shouchella clausii</name>
    <name type="common">Alkalihalobacillus clausii</name>
    <dbReference type="NCBI Taxonomy" id="79880"/>
    <lineage>
        <taxon>Bacteria</taxon>
        <taxon>Bacillati</taxon>
        <taxon>Bacillota</taxon>
        <taxon>Bacilli</taxon>
        <taxon>Bacillales</taxon>
        <taxon>Bacillaceae</taxon>
        <taxon>Shouchella</taxon>
    </lineage>
</organism>
<evidence type="ECO:0000313" key="3">
    <source>
        <dbReference type="Proteomes" id="UP000216207"/>
    </source>
</evidence>
<dbReference type="AlphaFoldDB" id="A0A268NZK1"/>
<name>A0A268NZK1_SHOCL</name>
<evidence type="ECO:0000313" key="2">
    <source>
        <dbReference type="EMBL" id="PAE88914.1"/>
    </source>
</evidence>
<reference evidence="2 3" key="1">
    <citation type="submission" date="2017-07" db="EMBL/GenBank/DDBJ databases">
        <title>Isolation and whole genome analysis of endospore-forming bacteria from heroin.</title>
        <authorList>
            <person name="Kalinowski J."/>
            <person name="Ahrens B."/>
            <person name="Al-Dilaimi A."/>
            <person name="Winkler A."/>
            <person name="Wibberg D."/>
            <person name="Schleenbecker U."/>
            <person name="Ruckert C."/>
            <person name="Wolfel R."/>
            <person name="Grass G."/>
        </authorList>
    </citation>
    <scope>NUCLEOTIDE SEQUENCE [LARGE SCALE GENOMIC DNA]</scope>
    <source>
        <strain evidence="2 3">7539</strain>
    </source>
</reference>
<dbReference type="RefSeq" id="WP_095326606.1">
    <property type="nucleotide sequence ID" value="NZ_NPCC01000012.1"/>
</dbReference>
<dbReference type="PANTHER" id="PTHR11786:SF0">
    <property type="entry name" value="ARYLAMINE N-ACETYLTRANSFERASE 4-RELATED"/>
    <property type="match status" value="1"/>
</dbReference>
<dbReference type="SUPFAM" id="SSF54001">
    <property type="entry name" value="Cysteine proteinases"/>
    <property type="match status" value="1"/>
</dbReference>